<name>A0A8J3L218_9ACTN</name>
<dbReference type="Proteomes" id="UP000630887">
    <property type="component" value="Unassembled WGS sequence"/>
</dbReference>
<dbReference type="AlphaFoldDB" id="A0A8J3L218"/>
<reference evidence="1 2" key="1">
    <citation type="submission" date="2021-01" db="EMBL/GenBank/DDBJ databases">
        <title>Whole genome shotgun sequence of Catellatospora coxensis NBRC 107359.</title>
        <authorList>
            <person name="Komaki H."/>
            <person name="Tamura T."/>
        </authorList>
    </citation>
    <scope>NUCLEOTIDE SEQUENCE [LARGE SCALE GENOMIC DNA]</scope>
    <source>
        <strain evidence="1 2">NBRC 107359</strain>
    </source>
</reference>
<protein>
    <submittedName>
        <fullName evidence="1">Uncharacterized protein</fullName>
    </submittedName>
</protein>
<evidence type="ECO:0000313" key="2">
    <source>
        <dbReference type="Proteomes" id="UP000630887"/>
    </source>
</evidence>
<organism evidence="1 2">
    <name type="scientific">Catellatospora coxensis</name>
    <dbReference type="NCBI Taxonomy" id="310354"/>
    <lineage>
        <taxon>Bacteria</taxon>
        <taxon>Bacillati</taxon>
        <taxon>Actinomycetota</taxon>
        <taxon>Actinomycetes</taxon>
        <taxon>Micromonosporales</taxon>
        <taxon>Micromonosporaceae</taxon>
        <taxon>Catellatospora</taxon>
    </lineage>
</organism>
<comment type="caution">
    <text evidence="1">The sequence shown here is derived from an EMBL/GenBank/DDBJ whole genome shotgun (WGS) entry which is preliminary data.</text>
</comment>
<dbReference type="EMBL" id="BONI01000031">
    <property type="protein sequence ID" value="GIG07161.1"/>
    <property type="molecule type" value="Genomic_DNA"/>
</dbReference>
<gene>
    <name evidence="1" type="ORF">Cco03nite_38610</name>
</gene>
<accession>A0A8J3L218</accession>
<keyword evidence="2" id="KW-1185">Reference proteome</keyword>
<evidence type="ECO:0000313" key="1">
    <source>
        <dbReference type="EMBL" id="GIG07161.1"/>
    </source>
</evidence>
<sequence>MNMTTPGRKMSIYIPGDVLPDVEAAENASALIAEALRMAKRRKQLHETMRRAGYLVTPEGVTRMRDRVAALDARRAAER</sequence>
<proteinExistence type="predicted"/>